<evidence type="ECO:0000313" key="2">
    <source>
        <dbReference type="EMBL" id="HIR54364.1"/>
    </source>
</evidence>
<reference evidence="2" key="2">
    <citation type="journal article" date="2021" name="PeerJ">
        <title>Extensive microbial diversity within the chicken gut microbiome revealed by metagenomics and culture.</title>
        <authorList>
            <person name="Gilroy R."/>
            <person name="Ravi A."/>
            <person name="Getino M."/>
            <person name="Pursley I."/>
            <person name="Horton D.L."/>
            <person name="Alikhan N.F."/>
            <person name="Baker D."/>
            <person name="Gharbi K."/>
            <person name="Hall N."/>
            <person name="Watson M."/>
            <person name="Adriaenssens E.M."/>
            <person name="Foster-Nyarko E."/>
            <person name="Jarju S."/>
            <person name="Secka A."/>
            <person name="Antonio M."/>
            <person name="Oren A."/>
            <person name="Chaudhuri R.R."/>
            <person name="La Ragione R."/>
            <person name="Hildebrand F."/>
            <person name="Pallen M.J."/>
        </authorList>
    </citation>
    <scope>NUCLEOTIDE SEQUENCE</scope>
    <source>
        <strain evidence="2">ChiGjej3B3-7149</strain>
    </source>
</reference>
<gene>
    <name evidence="2" type="ORF">IAD36_02025</name>
</gene>
<reference evidence="2" key="1">
    <citation type="submission" date="2020-10" db="EMBL/GenBank/DDBJ databases">
        <authorList>
            <person name="Gilroy R."/>
        </authorList>
    </citation>
    <scope>NUCLEOTIDE SEQUENCE</scope>
    <source>
        <strain evidence="2">ChiGjej3B3-7149</strain>
    </source>
</reference>
<protein>
    <submittedName>
        <fullName evidence="2">DUF1648 domain-containing protein</fullName>
    </submittedName>
</protein>
<name>A0A9D1DKB6_9FIRM</name>
<dbReference type="InterPro" id="IPR012867">
    <property type="entry name" value="DUF1648"/>
</dbReference>
<evidence type="ECO:0000259" key="1">
    <source>
        <dbReference type="Pfam" id="PF07853"/>
    </source>
</evidence>
<feature type="domain" description="DUF1648" evidence="1">
    <location>
        <begin position="15"/>
        <end position="52"/>
    </location>
</feature>
<accession>A0A9D1DKB6</accession>
<dbReference type="Proteomes" id="UP000824238">
    <property type="component" value="Unassembled WGS sequence"/>
</dbReference>
<sequence>MGRLSKRDALLLEALFCALPLVYYLLRLPSMPETVPVHWNAAGEATRYAARFSFDTILSSVSCRRSLRASAACFSQ</sequence>
<dbReference type="AlphaFoldDB" id="A0A9D1DKB6"/>
<evidence type="ECO:0000313" key="3">
    <source>
        <dbReference type="Proteomes" id="UP000824238"/>
    </source>
</evidence>
<comment type="caution">
    <text evidence="2">The sequence shown here is derived from an EMBL/GenBank/DDBJ whole genome shotgun (WGS) entry which is preliminary data.</text>
</comment>
<organism evidence="2 3">
    <name type="scientific">Candidatus Scatomorpha intestinigallinarum</name>
    <dbReference type="NCBI Taxonomy" id="2840923"/>
    <lineage>
        <taxon>Bacteria</taxon>
        <taxon>Bacillati</taxon>
        <taxon>Bacillota</taxon>
        <taxon>Clostridia</taxon>
        <taxon>Eubacteriales</taxon>
        <taxon>Candidatus Scatomorpha</taxon>
    </lineage>
</organism>
<feature type="non-terminal residue" evidence="2">
    <location>
        <position position="76"/>
    </location>
</feature>
<dbReference type="Pfam" id="PF07853">
    <property type="entry name" value="DUF1648"/>
    <property type="match status" value="1"/>
</dbReference>
<proteinExistence type="predicted"/>
<dbReference type="EMBL" id="DVHH01000055">
    <property type="protein sequence ID" value="HIR54364.1"/>
    <property type="molecule type" value="Genomic_DNA"/>
</dbReference>